<keyword evidence="3" id="KW-1185">Reference proteome</keyword>
<name>A0A9J5WSK3_SOLCO</name>
<organism evidence="2 3">
    <name type="scientific">Solanum commersonii</name>
    <name type="common">Commerson's wild potato</name>
    <name type="synonym">Commerson's nightshade</name>
    <dbReference type="NCBI Taxonomy" id="4109"/>
    <lineage>
        <taxon>Eukaryota</taxon>
        <taxon>Viridiplantae</taxon>
        <taxon>Streptophyta</taxon>
        <taxon>Embryophyta</taxon>
        <taxon>Tracheophyta</taxon>
        <taxon>Spermatophyta</taxon>
        <taxon>Magnoliopsida</taxon>
        <taxon>eudicotyledons</taxon>
        <taxon>Gunneridae</taxon>
        <taxon>Pentapetalae</taxon>
        <taxon>asterids</taxon>
        <taxon>lamiids</taxon>
        <taxon>Solanales</taxon>
        <taxon>Solanaceae</taxon>
        <taxon>Solanoideae</taxon>
        <taxon>Solaneae</taxon>
        <taxon>Solanum</taxon>
    </lineage>
</organism>
<sequence>MVEHDTLLYMVDYLERKKQQVYGKYCRISTKDQMAFHSLTIKVPVCWDSLVKLVSWFYSGELPRPISGCLWDNLSKEEKLRELEPYVELCSLAQFWLLEDLHEKCFRLIVSILDSCQYLSITIIQMAANLNQWKLVEVAAEYLAPMYHHLRNSSEFDALDEHLIEIIRAASVQFSQRNGHLVTLT</sequence>
<dbReference type="InterPro" id="IPR011333">
    <property type="entry name" value="SKP1/BTB/POZ_sf"/>
</dbReference>
<dbReference type="PANTHER" id="PTHR35918:SF1">
    <property type="entry name" value="BTB DOMAIN-CONTAINING PROTEIN"/>
    <property type="match status" value="1"/>
</dbReference>
<dbReference type="InterPro" id="IPR044953">
    <property type="entry name" value="At1g04390-like"/>
</dbReference>
<evidence type="ECO:0000256" key="1">
    <source>
        <dbReference type="ARBA" id="ARBA00004906"/>
    </source>
</evidence>
<comment type="pathway">
    <text evidence="1">Protein modification; protein ubiquitination.</text>
</comment>
<dbReference type="OrthoDB" id="1725120at2759"/>
<gene>
    <name evidence="2" type="ORF">H5410_049436</name>
</gene>
<comment type="caution">
    <text evidence="2">The sequence shown here is derived from an EMBL/GenBank/DDBJ whole genome shotgun (WGS) entry which is preliminary data.</text>
</comment>
<evidence type="ECO:0000313" key="2">
    <source>
        <dbReference type="EMBL" id="KAG5578809.1"/>
    </source>
</evidence>
<dbReference type="Gene3D" id="3.30.710.10">
    <property type="entry name" value="Potassium Channel Kv1.1, Chain A"/>
    <property type="match status" value="1"/>
</dbReference>
<proteinExistence type="predicted"/>
<dbReference type="Proteomes" id="UP000824120">
    <property type="component" value="Chromosome 10"/>
</dbReference>
<reference evidence="2 3" key="1">
    <citation type="submission" date="2020-09" db="EMBL/GenBank/DDBJ databases">
        <title>De no assembly of potato wild relative species, Solanum commersonii.</title>
        <authorList>
            <person name="Cho K."/>
        </authorList>
    </citation>
    <scope>NUCLEOTIDE SEQUENCE [LARGE SCALE GENOMIC DNA]</scope>
    <source>
        <strain evidence="2">LZ3.2</strain>
        <tissue evidence="2">Leaf</tissue>
    </source>
</reference>
<accession>A0A9J5WSK3</accession>
<evidence type="ECO:0000313" key="3">
    <source>
        <dbReference type="Proteomes" id="UP000824120"/>
    </source>
</evidence>
<dbReference type="EMBL" id="JACXVP010000010">
    <property type="protein sequence ID" value="KAG5578809.1"/>
    <property type="molecule type" value="Genomic_DNA"/>
</dbReference>
<dbReference type="PANTHER" id="PTHR35918">
    <property type="entry name" value="OS06G0674800 PROTEIN"/>
    <property type="match status" value="1"/>
</dbReference>
<protein>
    <submittedName>
        <fullName evidence="2">Uncharacterized protein</fullName>
    </submittedName>
</protein>
<dbReference type="AlphaFoldDB" id="A0A9J5WSK3"/>